<sequence length="464" mass="48021">METTMNDSKQGDTPEPDSSLLAQDVDGATAGKKKKEKGLSIKGTPREGGARLSKNFKKVAFVAGGVVAGGMILGIMTAGNKQAAPSDGGDSGEQVGLTSPDIAAMQRAAQANATPAPGASNPAQAKASASSPASPLQTPGTTLAATPNPQQLTPAQKYHQWLEEQHYKNLEGAVLAAQSAHLAKVELAAPSASRLAGSDTAEQLRRLALGAAPKPGEQEQALQKALTALQGATGQGGAGQPSPQQQNKSFLDAAQTPGDNGYLPAAVQPPLARHELFAGSVIPAVMLTGIDSDLPGTISAQVRQTVYDSLNPSVVLIPQGTRLIGQYSSQIAYGQSRVLVAWSRLIFPTGATIDLRGMEGTDGKGQAGFHDQVDNHYFRVFGSAILMSLLGVGAQLSQPQNSGALNTPSTSQQAAAAMAQQLNNVGTNLLNRNLNIQPTLVIRPGYAFNVLVNRTMILPAYSSQ</sequence>
<evidence type="ECO:0000313" key="9">
    <source>
        <dbReference type="Proteomes" id="UP000214566"/>
    </source>
</evidence>
<proteinExistence type="inferred from homology"/>
<dbReference type="Proteomes" id="UP000214566">
    <property type="component" value="Unassembled WGS sequence"/>
</dbReference>
<evidence type="ECO:0000256" key="7">
    <source>
        <dbReference type="SAM" id="Phobius"/>
    </source>
</evidence>
<feature type="region of interest" description="Disordered" evidence="6">
    <location>
        <begin position="231"/>
        <end position="255"/>
    </location>
</feature>
<evidence type="ECO:0000256" key="4">
    <source>
        <dbReference type="ARBA" id="ARBA00022989"/>
    </source>
</evidence>
<organism evidence="8 9">
    <name type="scientific">Thiomonas delicata</name>
    <name type="common">Thiomonas cuprina</name>
    <dbReference type="NCBI Taxonomy" id="364030"/>
    <lineage>
        <taxon>Bacteria</taxon>
        <taxon>Pseudomonadati</taxon>
        <taxon>Pseudomonadota</taxon>
        <taxon>Betaproteobacteria</taxon>
        <taxon>Burkholderiales</taxon>
        <taxon>Thiomonas</taxon>
    </lineage>
</organism>
<evidence type="ECO:0000256" key="1">
    <source>
        <dbReference type="ARBA" id="ARBA00004167"/>
    </source>
</evidence>
<dbReference type="InterPro" id="IPR042217">
    <property type="entry name" value="T4SS_VirB10/TrbI"/>
</dbReference>
<evidence type="ECO:0000256" key="6">
    <source>
        <dbReference type="SAM" id="MobiDB-lite"/>
    </source>
</evidence>
<name>A0A238D365_THIDL</name>
<keyword evidence="9" id="KW-1185">Reference proteome</keyword>
<dbReference type="InterPro" id="IPR005498">
    <property type="entry name" value="T4SS_VirB10/TraB/TrbI"/>
</dbReference>
<evidence type="ECO:0000313" key="8">
    <source>
        <dbReference type="EMBL" id="SBP87620.1"/>
    </source>
</evidence>
<feature type="compositionally biased region" description="Low complexity" evidence="6">
    <location>
        <begin position="103"/>
        <end position="135"/>
    </location>
</feature>
<evidence type="ECO:0000256" key="3">
    <source>
        <dbReference type="ARBA" id="ARBA00022692"/>
    </source>
</evidence>
<reference evidence="8 9" key="1">
    <citation type="submission" date="2016-06" db="EMBL/GenBank/DDBJ databases">
        <authorList>
            <person name="Kjaerup R.B."/>
            <person name="Dalgaard T.S."/>
            <person name="Juul-Madsen H.R."/>
        </authorList>
    </citation>
    <scope>NUCLEOTIDE SEQUENCE [LARGE SCALE GENOMIC DNA]</scope>
    <source>
        <strain evidence="8 9">DSM 16361</strain>
    </source>
</reference>
<dbReference type="GO" id="GO:0016020">
    <property type="term" value="C:membrane"/>
    <property type="evidence" value="ECO:0007669"/>
    <property type="project" value="UniProtKB-SubCell"/>
</dbReference>
<protein>
    <submittedName>
        <fullName evidence="8">Conjugation TrbI family protein</fullName>
    </submittedName>
</protein>
<dbReference type="CDD" id="cd16429">
    <property type="entry name" value="VirB10"/>
    <property type="match status" value="1"/>
</dbReference>
<dbReference type="Gene3D" id="2.40.128.260">
    <property type="entry name" value="Type IV secretion system, VirB10/TraB/TrbI"/>
    <property type="match status" value="1"/>
</dbReference>
<keyword evidence="3 7" id="KW-0812">Transmembrane</keyword>
<dbReference type="Pfam" id="PF03743">
    <property type="entry name" value="TrbI"/>
    <property type="match status" value="1"/>
</dbReference>
<gene>
    <name evidence="8" type="ORF">THIARS_60333</name>
</gene>
<comment type="subcellular location">
    <subcellularLocation>
        <location evidence="1">Membrane</location>
        <topology evidence="1">Single-pass membrane protein</topology>
    </subcellularLocation>
</comment>
<feature type="compositionally biased region" description="Polar residues" evidence="6">
    <location>
        <begin position="136"/>
        <end position="149"/>
    </location>
</feature>
<comment type="similarity">
    <text evidence="2">Belongs to the TrbI/VirB10 family.</text>
</comment>
<dbReference type="EMBL" id="FLMQ01000055">
    <property type="protein sequence ID" value="SBP87620.1"/>
    <property type="molecule type" value="Genomic_DNA"/>
</dbReference>
<evidence type="ECO:0000256" key="5">
    <source>
        <dbReference type="ARBA" id="ARBA00023136"/>
    </source>
</evidence>
<accession>A0A238D365</accession>
<feature type="transmembrane region" description="Helical" evidence="7">
    <location>
        <begin position="59"/>
        <end position="78"/>
    </location>
</feature>
<keyword evidence="5 7" id="KW-0472">Membrane</keyword>
<evidence type="ECO:0000256" key="2">
    <source>
        <dbReference type="ARBA" id="ARBA00010265"/>
    </source>
</evidence>
<keyword evidence="4 7" id="KW-1133">Transmembrane helix</keyword>
<feature type="region of interest" description="Disordered" evidence="6">
    <location>
        <begin position="80"/>
        <end position="149"/>
    </location>
</feature>
<feature type="region of interest" description="Disordered" evidence="6">
    <location>
        <begin position="1"/>
        <end position="54"/>
    </location>
</feature>
<dbReference type="AlphaFoldDB" id="A0A238D365"/>